<dbReference type="InterPro" id="IPR017475">
    <property type="entry name" value="EPS_sugar_tfrase"/>
</dbReference>
<evidence type="ECO:0000256" key="7">
    <source>
        <dbReference type="SAM" id="Phobius"/>
    </source>
</evidence>
<keyword evidence="4 7" id="KW-0812">Transmembrane</keyword>
<sequence>MSSLNHARYVSVARRKVYRFGLVDAGLLVATAWAARSWFGGSSYARADSVQIAISIVCALALFSLLGLYGDPGRGAPRHRVWLAPAGLAVALCVGAVCVTTLDEQSEVALGWVIGWFALSAVALAASQALRRWLGVRAAARHLRRKPIALAGYRERCRAVTRPDAREAGSPFQVAAIFDMSGSSPVGPDEPEVHRDLAAFVDSVRRAHIGEVWIVLPLSAADRVGEIVRAFAEDLVDIRFMPDLTGMTPLHPHRANRGHALDLVASPLSARALAGKAMFDRAFAGLALVVIAPLMALIAIAVKGSSPGPVLFRQQRRGAYGRIFTIYKFRTMHRHDAGEQGEVRQATQGDPRVTRIGALLRRTSLDELPQFFNVLKGDMSVVGPRPHAVEHDRFYQPLVDGYIQRYRIKPGITGWAQVNGYRGETDRIEKMQKRVEHDLYYLNNWSFALDVRIVAATVLRGFTHRNAY</sequence>
<evidence type="ECO:0000313" key="9">
    <source>
        <dbReference type="EMBL" id="VWB59207.1"/>
    </source>
</evidence>
<evidence type="ECO:0000256" key="4">
    <source>
        <dbReference type="ARBA" id="ARBA00022692"/>
    </source>
</evidence>
<dbReference type="Pfam" id="PF13727">
    <property type="entry name" value="CoA_binding_3"/>
    <property type="match status" value="1"/>
</dbReference>
<organism evidence="9 10">
    <name type="scientific">Burkholderia arboris</name>
    <dbReference type="NCBI Taxonomy" id="488730"/>
    <lineage>
        <taxon>Bacteria</taxon>
        <taxon>Pseudomonadati</taxon>
        <taxon>Pseudomonadota</taxon>
        <taxon>Betaproteobacteria</taxon>
        <taxon>Burkholderiales</taxon>
        <taxon>Burkholderiaceae</taxon>
        <taxon>Burkholderia</taxon>
        <taxon>Burkholderia cepacia complex</taxon>
    </lineage>
</organism>
<evidence type="ECO:0000256" key="1">
    <source>
        <dbReference type="ARBA" id="ARBA00004141"/>
    </source>
</evidence>
<dbReference type="InterPro" id="IPR017473">
    <property type="entry name" value="Undecaprenyl-P_gluc_Ptfrase"/>
</dbReference>
<feature type="transmembrane region" description="Helical" evidence="7">
    <location>
        <begin position="81"/>
        <end position="102"/>
    </location>
</feature>
<dbReference type="InterPro" id="IPR003362">
    <property type="entry name" value="Bact_transf"/>
</dbReference>
<dbReference type="Pfam" id="PF02397">
    <property type="entry name" value="Bac_transf"/>
    <property type="match status" value="1"/>
</dbReference>
<feature type="domain" description="Bacterial sugar transferase" evidence="8">
    <location>
        <begin position="276"/>
        <end position="460"/>
    </location>
</feature>
<feature type="transmembrane region" description="Helical" evidence="7">
    <location>
        <begin position="51"/>
        <end position="69"/>
    </location>
</feature>
<comment type="subcellular location">
    <subcellularLocation>
        <location evidence="1">Membrane</location>
        <topology evidence="1">Multi-pass membrane protein</topology>
    </subcellularLocation>
</comment>
<dbReference type="AlphaFoldDB" id="A0A9Q9SHW9"/>
<dbReference type="NCBIfam" id="TIGR03025">
    <property type="entry name" value="EPS_sugtrans"/>
    <property type="match status" value="1"/>
</dbReference>
<evidence type="ECO:0000259" key="8">
    <source>
        <dbReference type="Pfam" id="PF02397"/>
    </source>
</evidence>
<evidence type="ECO:0000256" key="5">
    <source>
        <dbReference type="ARBA" id="ARBA00022989"/>
    </source>
</evidence>
<dbReference type="GO" id="GO:0016020">
    <property type="term" value="C:membrane"/>
    <property type="evidence" value="ECO:0007669"/>
    <property type="project" value="UniProtKB-SubCell"/>
</dbReference>
<keyword evidence="6 7" id="KW-0472">Membrane</keyword>
<evidence type="ECO:0000256" key="6">
    <source>
        <dbReference type="ARBA" id="ARBA00023136"/>
    </source>
</evidence>
<dbReference type="NCBIfam" id="TIGR03023">
    <property type="entry name" value="WcaJ_sugtrans"/>
    <property type="match status" value="1"/>
</dbReference>
<dbReference type="PANTHER" id="PTHR30576:SF0">
    <property type="entry name" value="UNDECAPRENYL-PHOSPHATE N-ACETYLGALACTOSAMINYL 1-PHOSPHATE TRANSFERASE-RELATED"/>
    <property type="match status" value="1"/>
</dbReference>
<gene>
    <name evidence="9" type="ORF">BAR24066_02733</name>
</gene>
<protein>
    <submittedName>
        <fullName evidence="9">Sugar transferase</fullName>
    </submittedName>
</protein>
<dbReference type="GO" id="GO:0016780">
    <property type="term" value="F:phosphotransferase activity, for other substituted phosphate groups"/>
    <property type="evidence" value="ECO:0007669"/>
    <property type="project" value="TreeGrafter"/>
</dbReference>
<comment type="caution">
    <text evidence="9">The sequence shown here is derived from an EMBL/GenBank/DDBJ whole genome shotgun (WGS) entry which is preliminary data.</text>
</comment>
<dbReference type="EMBL" id="CABVPX010000009">
    <property type="protein sequence ID" value="VWB59207.1"/>
    <property type="molecule type" value="Genomic_DNA"/>
</dbReference>
<accession>A0A9Q9SHW9</accession>
<reference evidence="9 10" key="1">
    <citation type="submission" date="2019-09" db="EMBL/GenBank/DDBJ databases">
        <authorList>
            <person name="Depoorter E."/>
        </authorList>
    </citation>
    <scope>NUCLEOTIDE SEQUENCE [LARGE SCALE GENOMIC DNA]</scope>
    <source>
        <strain evidence="9">LMG 24066</strain>
    </source>
</reference>
<feature type="transmembrane region" description="Helical" evidence="7">
    <location>
        <begin position="282"/>
        <end position="302"/>
    </location>
</feature>
<comment type="similarity">
    <text evidence="2">Belongs to the bacterial sugar transferase family.</text>
</comment>
<evidence type="ECO:0000256" key="3">
    <source>
        <dbReference type="ARBA" id="ARBA00022679"/>
    </source>
</evidence>
<dbReference type="PANTHER" id="PTHR30576">
    <property type="entry name" value="COLANIC BIOSYNTHESIS UDP-GLUCOSE LIPID CARRIER TRANSFERASE"/>
    <property type="match status" value="1"/>
</dbReference>
<keyword evidence="5 7" id="KW-1133">Transmembrane helix</keyword>
<keyword evidence="3 9" id="KW-0808">Transferase</keyword>
<feature type="transmembrane region" description="Helical" evidence="7">
    <location>
        <begin position="20"/>
        <end position="39"/>
    </location>
</feature>
<name>A0A9Q9SHW9_9BURK</name>
<proteinExistence type="inferred from homology"/>
<feature type="transmembrane region" description="Helical" evidence="7">
    <location>
        <begin position="108"/>
        <end position="127"/>
    </location>
</feature>
<dbReference type="Proteomes" id="UP000494172">
    <property type="component" value="Unassembled WGS sequence"/>
</dbReference>
<evidence type="ECO:0000313" key="10">
    <source>
        <dbReference type="Proteomes" id="UP000494172"/>
    </source>
</evidence>
<evidence type="ECO:0000256" key="2">
    <source>
        <dbReference type="ARBA" id="ARBA00006464"/>
    </source>
</evidence>
<dbReference type="RefSeq" id="WP_174992637.1">
    <property type="nucleotide sequence ID" value="NZ_CABVPX010000009.1"/>
</dbReference>